<dbReference type="RefSeq" id="WP_306100907.1">
    <property type="nucleotide sequence ID" value="NZ_CP162601.1"/>
</dbReference>
<evidence type="ECO:0000259" key="2">
    <source>
        <dbReference type="Pfam" id="PF01370"/>
    </source>
</evidence>
<evidence type="ECO:0000256" key="1">
    <source>
        <dbReference type="ARBA" id="ARBA00009353"/>
    </source>
</evidence>
<dbReference type="InterPro" id="IPR010099">
    <property type="entry name" value="SDR39U1"/>
</dbReference>
<evidence type="ECO:0000259" key="3">
    <source>
        <dbReference type="Pfam" id="PF08338"/>
    </source>
</evidence>
<dbReference type="InterPro" id="IPR001509">
    <property type="entry name" value="Epimerase_deHydtase"/>
</dbReference>
<gene>
    <name evidence="4" type="ORF">AB0763_09565</name>
</gene>
<dbReference type="PANTHER" id="PTHR11092">
    <property type="entry name" value="SUGAR NUCLEOTIDE EPIMERASE RELATED"/>
    <property type="match status" value="1"/>
</dbReference>
<feature type="domain" description="DUF1731" evidence="3">
    <location>
        <begin position="254"/>
        <end position="299"/>
    </location>
</feature>
<dbReference type="Pfam" id="PF08338">
    <property type="entry name" value="DUF1731"/>
    <property type="match status" value="1"/>
</dbReference>
<dbReference type="KEGG" id="vih:AB0763_09565"/>
<sequence>MKVLITGGTGLIGQALLKALHAETLVVVTRNPQLAAQQLQYLNHGQLSFISQLSQLSHLNDFDAVINLAGEPIADKRWSHGQKDRICQSRWQTTEQLVNLCLASQTPPHTFLSASAVGYYGDQKNHAFDEQKVVHSPDFAHQVCEQWEREALKVHSESTRVCTLRFGIVLSPRGGALAKMLPAYRLGLGAKLGAGKQFMAWIHIQDVVNAILFLLSHDKATGPFNFCSPHSVTQQEFSLALAQALHRPHLLTLPRRFMRILMGESHCLLFDSARAKPTKLTELGFNFQYPHLSPALNNLLQKS</sequence>
<comment type="similarity">
    <text evidence="1">Belongs to the NAD(P)-dependent epimerase/dehydratase family. SDR39U1 subfamily.</text>
</comment>
<dbReference type="AlphaFoldDB" id="A0AB39HBL7"/>
<reference evidence="4" key="1">
    <citation type="submission" date="2024-07" db="EMBL/GenBank/DDBJ databases">
        <title>Genome Analysis of a Potential Novel Vibrio Species Secreting pH- and Thermo-stable Alginate Lyase and its Application in Producing Alginate Oligosaccharides.</title>
        <authorList>
            <person name="Huang H."/>
            <person name="Bao K."/>
        </authorList>
    </citation>
    <scope>NUCLEOTIDE SEQUENCE</scope>
    <source>
        <strain evidence="4">HB236076</strain>
    </source>
</reference>
<feature type="domain" description="NAD-dependent epimerase/dehydratase" evidence="2">
    <location>
        <begin position="3"/>
        <end position="220"/>
    </location>
</feature>
<name>A0AB39HBL7_9VIBR</name>
<dbReference type="Pfam" id="PF01370">
    <property type="entry name" value="Epimerase"/>
    <property type="match status" value="1"/>
</dbReference>
<dbReference type="CDD" id="cd05242">
    <property type="entry name" value="SDR_a8"/>
    <property type="match status" value="1"/>
</dbReference>
<dbReference type="PANTHER" id="PTHR11092:SF0">
    <property type="entry name" value="EPIMERASE FAMILY PROTEIN SDR39U1"/>
    <property type="match status" value="1"/>
</dbReference>
<protein>
    <submittedName>
        <fullName evidence="4">TIGR01777 family oxidoreductase</fullName>
    </submittedName>
</protein>
<organism evidence="4">
    <name type="scientific">Vibrio sp. HB236076</name>
    <dbReference type="NCBI Taxonomy" id="3232307"/>
    <lineage>
        <taxon>Bacteria</taxon>
        <taxon>Pseudomonadati</taxon>
        <taxon>Pseudomonadota</taxon>
        <taxon>Gammaproteobacteria</taxon>
        <taxon>Vibrionales</taxon>
        <taxon>Vibrionaceae</taxon>
        <taxon>Vibrio</taxon>
    </lineage>
</organism>
<dbReference type="NCBIfam" id="TIGR01777">
    <property type="entry name" value="yfcH"/>
    <property type="match status" value="1"/>
</dbReference>
<dbReference type="EMBL" id="CP162601">
    <property type="protein sequence ID" value="XDK24463.1"/>
    <property type="molecule type" value="Genomic_DNA"/>
</dbReference>
<accession>A0AB39HBL7</accession>
<dbReference type="InterPro" id="IPR036291">
    <property type="entry name" value="NAD(P)-bd_dom_sf"/>
</dbReference>
<proteinExistence type="inferred from homology"/>
<evidence type="ECO:0000313" key="4">
    <source>
        <dbReference type="EMBL" id="XDK24463.1"/>
    </source>
</evidence>
<dbReference type="InterPro" id="IPR013549">
    <property type="entry name" value="DUF1731"/>
</dbReference>
<dbReference type="Gene3D" id="3.40.50.720">
    <property type="entry name" value="NAD(P)-binding Rossmann-like Domain"/>
    <property type="match status" value="1"/>
</dbReference>
<dbReference type="SUPFAM" id="SSF51735">
    <property type="entry name" value="NAD(P)-binding Rossmann-fold domains"/>
    <property type="match status" value="1"/>
</dbReference>